<keyword evidence="4" id="KW-0808">Transferase</keyword>
<dbReference type="Pfam" id="PF14377">
    <property type="entry name" value="UBM"/>
    <property type="match status" value="3"/>
</dbReference>
<evidence type="ECO:0000256" key="1">
    <source>
        <dbReference type="ARBA" id="ARBA00000885"/>
    </source>
</evidence>
<feature type="domain" description="HECT" evidence="9">
    <location>
        <begin position="834"/>
        <end position="993"/>
    </location>
</feature>
<dbReference type="OrthoDB" id="8068875at2759"/>
<feature type="region of interest" description="Disordered" evidence="7">
    <location>
        <begin position="362"/>
        <end position="386"/>
    </location>
</feature>
<dbReference type="Gene3D" id="3.30.2160.10">
    <property type="entry name" value="Hect, E3 ligase catalytic domain"/>
    <property type="match status" value="1"/>
</dbReference>
<gene>
    <name evidence="10" type="ORF">Acr_28g0001010</name>
</gene>
<evidence type="ECO:0000256" key="8">
    <source>
        <dbReference type="SAM" id="SignalP"/>
    </source>
</evidence>
<dbReference type="GO" id="GO:0061630">
    <property type="term" value="F:ubiquitin protein ligase activity"/>
    <property type="evidence" value="ECO:0007669"/>
    <property type="project" value="UniProtKB-EC"/>
</dbReference>
<evidence type="ECO:0000313" key="10">
    <source>
        <dbReference type="EMBL" id="GFZ19396.1"/>
    </source>
</evidence>
<evidence type="ECO:0000256" key="2">
    <source>
        <dbReference type="ARBA" id="ARBA00004906"/>
    </source>
</evidence>
<feature type="signal peptide" evidence="8">
    <location>
        <begin position="1"/>
        <end position="19"/>
    </location>
</feature>
<evidence type="ECO:0000256" key="6">
    <source>
        <dbReference type="PROSITE-ProRule" id="PRU00104"/>
    </source>
</evidence>
<dbReference type="EC" id="2.3.2.26" evidence="3"/>
<comment type="caution">
    <text evidence="10">The sequence shown here is derived from an EMBL/GenBank/DDBJ whole genome shotgun (WGS) entry which is preliminary data.</text>
</comment>
<dbReference type="Pfam" id="PF00632">
    <property type="entry name" value="HECT"/>
    <property type="match status" value="1"/>
</dbReference>
<dbReference type="Gene3D" id="3.90.1750.10">
    <property type="entry name" value="Hect, E3 ligase catalytic domains"/>
    <property type="match status" value="1"/>
</dbReference>
<reference evidence="10 11" key="1">
    <citation type="submission" date="2019-07" db="EMBL/GenBank/DDBJ databases">
        <title>De Novo Assembly of kiwifruit Actinidia rufa.</title>
        <authorList>
            <person name="Sugita-Konishi S."/>
            <person name="Sato K."/>
            <person name="Mori E."/>
            <person name="Abe Y."/>
            <person name="Kisaki G."/>
            <person name="Hamano K."/>
            <person name="Suezawa K."/>
            <person name="Otani M."/>
            <person name="Fukuda T."/>
            <person name="Manabe T."/>
            <person name="Gomi K."/>
            <person name="Tabuchi M."/>
            <person name="Akimitsu K."/>
            <person name="Kataoka I."/>
        </authorList>
    </citation>
    <scope>NUCLEOTIDE SEQUENCE [LARGE SCALE GENOMIC DNA]</scope>
    <source>
        <strain evidence="11">cv. Fuchu</strain>
    </source>
</reference>
<dbReference type="SMART" id="SM00119">
    <property type="entry name" value="HECTc"/>
    <property type="match status" value="1"/>
</dbReference>
<comment type="caution">
    <text evidence="6">Lacks conserved residue(s) required for the propagation of feature annotation.</text>
</comment>
<keyword evidence="8" id="KW-0732">Signal</keyword>
<proteinExistence type="predicted"/>
<dbReference type="GO" id="GO:0005737">
    <property type="term" value="C:cytoplasm"/>
    <property type="evidence" value="ECO:0007669"/>
    <property type="project" value="TreeGrafter"/>
</dbReference>
<name>A0A7J0H8J0_9ERIC</name>
<dbReference type="PROSITE" id="PS50237">
    <property type="entry name" value="HECT"/>
    <property type="match status" value="1"/>
</dbReference>
<dbReference type="EMBL" id="BJWL01000028">
    <property type="protein sequence ID" value="GFZ19396.1"/>
    <property type="molecule type" value="Genomic_DNA"/>
</dbReference>
<keyword evidence="5 6" id="KW-0833">Ubl conjugation pathway</keyword>
<protein>
    <recommendedName>
        <fullName evidence="3">HECT-type E3 ubiquitin transferase</fullName>
        <ecNumber evidence="3">2.3.2.26</ecNumber>
    </recommendedName>
</protein>
<feature type="compositionally biased region" description="Polar residues" evidence="7">
    <location>
        <begin position="370"/>
        <end position="380"/>
    </location>
</feature>
<evidence type="ECO:0000313" key="11">
    <source>
        <dbReference type="Proteomes" id="UP000585474"/>
    </source>
</evidence>
<dbReference type="InterPro" id="IPR000569">
    <property type="entry name" value="HECT_dom"/>
</dbReference>
<keyword evidence="11" id="KW-1185">Reference proteome</keyword>
<dbReference type="InterPro" id="IPR035983">
    <property type="entry name" value="Hect_E3_ubiquitin_ligase"/>
</dbReference>
<feature type="chain" id="PRO_5029542926" description="HECT-type E3 ubiquitin transferase" evidence="8">
    <location>
        <begin position="20"/>
        <end position="993"/>
    </location>
</feature>
<dbReference type="InterPro" id="IPR050409">
    <property type="entry name" value="E3_ubiq-protein_ligase"/>
</dbReference>
<evidence type="ECO:0000256" key="5">
    <source>
        <dbReference type="ARBA" id="ARBA00022786"/>
    </source>
</evidence>
<comment type="pathway">
    <text evidence="2">Protein modification; protein ubiquitination.</text>
</comment>
<dbReference type="GO" id="GO:0006511">
    <property type="term" value="P:ubiquitin-dependent protein catabolic process"/>
    <property type="evidence" value="ECO:0007669"/>
    <property type="project" value="TreeGrafter"/>
</dbReference>
<dbReference type="InterPro" id="IPR025527">
    <property type="entry name" value="HUWE1/Rev1_UBM"/>
</dbReference>
<dbReference type="PANTHER" id="PTHR11254">
    <property type="entry name" value="HECT DOMAIN UBIQUITIN-PROTEIN LIGASE"/>
    <property type="match status" value="1"/>
</dbReference>
<sequence>MLYALFHALGLIFHQDAVAREVALANGLVKVASDLLLCWVPSSCDSENSLVPKWVTTAFLAMGRLLQVDQKLNADIAELLKKHDFGGYQTSVLIDEDKQDKLLPAKQLAFDTMHAVLQLCSTLTRTHSVAVRFLDAGGLPLLLSFPASSLFIGFDSISPTIFRHILEDSQTLQQAMESEIRHSVAAQSRCQVEMLGERPYIVLLKDKCKEKEKTVEKDKAQTADGKAALGNINLSGPGNGHGKLPDLNSKNVKTHRKPPHSFVKVIEPEKHSDRAITSLEPQSKVEVNQLQESAAMMPEYPAENNGNIEEDYLPQPSSTFDNNAVVVRDIEAVSQESNGSGVWMLKLEVLMATMMAEKGKVSVDTRTRRTNASFGSSTPLSGRDASLDSVTELPENHRLEADQVVQAGEQLANGDADSEPIDPAFLDLLPKELRAEVLFAQQGQVAQPSNADSQNNGDIDPEFLAALSPDIREEILAQQAQRLHQSKELEGQPVEMDTVFIIATFPSELREERQTCCLKDLQIIIKRTLFGTYPRNRRDESSRRGEESLTAMVRLFRAVQPLYKGRLPRLLLNLCANNETRTFLVKIFIDLLLLDMRKPVNNLIASKPSYRLYGCHNHVLYSWPQSFDVVPPLVSRRVLETLTYLARNHPYVAKILLHFKVPQPHLHESENLDKARGKAVMIVEEDTIEGNNNQEGSFSIALLLNLLSQPLYLRSIAHLEQLLNLLEVIIDNVKSKSGLSDVSGVSAAEQTSGPQISTSDAEIITGSHAKLQTGQYGVNQDPGVAAASDVEDATTSASQQKSSGGALRADEKHLAFVKFSDKYRKLLNACIWQNPGLLKKSFSLMLKGRLTVRYQGEEGIDAGGLTREWYQLLSRVIFDEGALLFTTVGKESTFHPNPNSVYQTEHLSYFKFVEKALFDGQLLDVHFIGSLRVKVTYNDIEAIDPDYFKNLKWMLEVTDYELIPGGRNIRVTEENKHKYVNTLFSLHVHDTSR</sequence>
<dbReference type="Proteomes" id="UP000585474">
    <property type="component" value="Unassembled WGS sequence"/>
</dbReference>
<accession>A0A7J0H8J0</accession>
<dbReference type="SUPFAM" id="SSF56204">
    <property type="entry name" value="Hect, E3 ligase catalytic domain"/>
    <property type="match status" value="1"/>
</dbReference>
<evidence type="ECO:0000256" key="4">
    <source>
        <dbReference type="ARBA" id="ARBA00022679"/>
    </source>
</evidence>
<evidence type="ECO:0000259" key="9">
    <source>
        <dbReference type="PROSITE" id="PS50237"/>
    </source>
</evidence>
<organism evidence="10 11">
    <name type="scientific">Actinidia rufa</name>
    <dbReference type="NCBI Taxonomy" id="165716"/>
    <lineage>
        <taxon>Eukaryota</taxon>
        <taxon>Viridiplantae</taxon>
        <taxon>Streptophyta</taxon>
        <taxon>Embryophyta</taxon>
        <taxon>Tracheophyta</taxon>
        <taxon>Spermatophyta</taxon>
        <taxon>Magnoliopsida</taxon>
        <taxon>eudicotyledons</taxon>
        <taxon>Gunneridae</taxon>
        <taxon>Pentapetalae</taxon>
        <taxon>asterids</taxon>
        <taxon>Ericales</taxon>
        <taxon>Actinidiaceae</taxon>
        <taxon>Actinidia</taxon>
    </lineage>
</organism>
<dbReference type="AlphaFoldDB" id="A0A7J0H8J0"/>
<dbReference type="PANTHER" id="PTHR11254:SF398">
    <property type="entry name" value="HECT-TYPE E3 UBIQUITIN TRANSFERASE"/>
    <property type="match status" value="1"/>
</dbReference>
<evidence type="ECO:0000256" key="7">
    <source>
        <dbReference type="SAM" id="MobiDB-lite"/>
    </source>
</evidence>
<dbReference type="GO" id="GO:0000209">
    <property type="term" value="P:protein polyubiquitination"/>
    <property type="evidence" value="ECO:0007669"/>
    <property type="project" value="TreeGrafter"/>
</dbReference>
<comment type="catalytic activity">
    <reaction evidence="1">
        <text>S-ubiquitinyl-[E2 ubiquitin-conjugating enzyme]-L-cysteine + [acceptor protein]-L-lysine = [E2 ubiquitin-conjugating enzyme]-L-cysteine + N(6)-ubiquitinyl-[acceptor protein]-L-lysine.</text>
        <dbReference type="EC" id="2.3.2.26"/>
    </reaction>
</comment>
<evidence type="ECO:0000256" key="3">
    <source>
        <dbReference type="ARBA" id="ARBA00012485"/>
    </source>
</evidence>